<feature type="compositionally biased region" description="Basic and acidic residues" evidence="1">
    <location>
        <begin position="220"/>
        <end position="229"/>
    </location>
</feature>
<feature type="non-terminal residue" evidence="2">
    <location>
        <position position="229"/>
    </location>
</feature>
<feature type="compositionally biased region" description="Basic residues" evidence="1">
    <location>
        <begin position="210"/>
        <end position="219"/>
    </location>
</feature>
<keyword evidence="3" id="KW-1185">Reference proteome</keyword>
<evidence type="ECO:0000313" key="3">
    <source>
        <dbReference type="Proteomes" id="UP000824120"/>
    </source>
</evidence>
<accession>A0A9J6A5Q9</accession>
<reference evidence="2 3" key="1">
    <citation type="submission" date="2020-09" db="EMBL/GenBank/DDBJ databases">
        <title>De no assembly of potato wild relative species, Solanum commersonii.</title>
        <authorList>
            <person name="Cho K."/>
        </authorList>
    </citation>
    <scope>NUCLEOTIDE SEQUENCE [LARGE SCALE GENOMIC DNA]</scope>
    <source>
        <strain evidence="2">LZ3.2</strain>
        <tissue evidence="2">Leaf</tissue>
    </source>
</reference>
<feature type="region of interest" description="Disordered" evidence="1">
    <location>
        <begin position="206"/>
        <end position="229"/>
    </location>
</feature>
<comment type="caution">
    <text evidence="2">The sequence shown here is derived from an EMBL/GenBank/DDBJ whole genome shotgun (WGS) entry which is preliminary data.</text>
</comment>
<sequence>MEIYLLKGSMKQLIHNKIEDNKVYENVSKNMAPTIVKCFTWLVIRKASFTRGFEEKEESLCPDVNFTQNGPCLSTLQICWIRIGGTNSQQRWCKIIPHCIWWTVWRERNNRCFEDESNFIHKVKCIVSFSFWCKETDIEELERVSSISLMLSQELSCLEDASCRDEDVEGMCGNSKSDKVRNDDIPNKRRCIDGPMRECERFAIEGTRRDRGRPKKCRGERRQDMTQFQ</sequence>
<organism evidence="2 3">
    <name type="scientific">Solanum commersonii</name>
    <name type="common">Commerson's wild potato</name>
    <name type="synonym">Commerson's nightshade</name>
    <dbReference type="NCBI Taxonomy" id="4109"/>
    <lineage>
        <taxon>Eukaryota</taxon>
        <taxon>Viridiplantae</taxon>
        <taxon>Streptophyta</taxon>
        <taxon>Embryophyta</taxon>
        <taxon>Tracheophyta</taxon>
        <taxon>Spermatophyta</taxon>
        <taxon>Magnoliopsida</taxon>
        <taxon>eudicotyledons</taxon>
        <taxon>Gunneridae</taxon>
        <taxon>Pentapetalae</taxon>
        <taxon>asterids</taxon>
        <taxon>lamiids</taxon>
        <taxon>Solanales</taxon>
        <taxon>Solanaceae</taxon>
        <taxon>Solanoideae</taxon>
        <taxon>Solaneae</taxon>
        <taxon>Solanum</taxon>
    </lineage>
</organism>
<dbReference type="Proteomes" id="UP000824120">
    <property type="component" value="Chromosome 2"/>
</dbReference>
<evidence type="ECO:0000256" key="1">
    <source>
        <dbReference type="SAM" id="MobiDB-lite"/>
    </source>
</evidence>
<proteinExistence type="predicted"/>
<gene>
    <name evidence="2" type="ORF">H5410_005099</name>
</gene>
<protein>
    <submittedName>
        <fullName evidence="2">Uncharacterized protein</fullName>
    </submittedName>
</protein>
<dbReference type="AlphaFoldDB" id="A0A9J6A5Q9"/>
<dbReference type="EMBL" id="JACXVP010000002">
    <property type="protein sequence ID" value="KAG5619881.1"/>
    <property type="molecule type" value="Genomic_DNA"/>
</dbReference>
<name>A0A9J6A5Q9_SOLCO</name>
<evidence type="ECO:0000313" key="2">
    <source>
        <dbReference type="EMBL" id="KAG5619881.1"/>
    </source>
</evidence>